<dbReference type="InterPro" id="IPR012337">
    <property type="entry name" value="RNaseH-like_sf"/>
</dbReference>
<gene>
    <name evidence="7" type="ORF">PAXRUDRAFT_19762</name>
</gene>
<dbReference type="EMBL" id="KN828762">
    <property type="protein sequence ID" value="KIK74552.1"/>
    <property type="molecule type" value="Genomic_DNA"/>
</dbReference>
<dbReference type="GO" id="GO:0008270">
    <property type="term" value="F:zinc ion binding"/>
    <property type="evidence" value="ECO:0007669"/>
    <property type="project" value="UniProtKB-KW"/>
</dbReference>
<name>A0A0D0BT04_9AGAM</name>
<reference evidence="8" key="2">
    <citation type="submission" date="2015-01" db="EMBL/GenBank/DDBJ databases">
        <title>Evolutionary Origins and Diversification of the Mycorrhizal Mutualists.</title>
        <authorList>
            <consortium name="DOE Joint Genome Institute"/>
            <consortium name="Mycorrhizal Genomics Consortium"/>
            <person name="Kohler A."/>
            <person name="Kuo A."/>
            <person name="Nagy L.G."/>
            <person name="Floudas D."/>
            <person name="Copeland A."/>
            <person name="Barry K.W."/>
            <person name="Cichocki N."/>
            <person name="Veneault-Fourrey C."/>
            <person name="LaButti K."/>
            <person name="Lindquist E.A."/>
            <person name="Lipzen A."/>
            <person name="Lundell T."/>
            <person name="Morin E."/>
            <person name="Murat C."/>
            <person name="Riley R."/>
            <person name="Ohm R."/>
            <person name="Sun H."/>
            <person name="Tunlid A."/>
            <person name="Henrissat B."/>
            <person name="Grigoriev I.V."/>
            <person name="Hibbett D.S."/>
            <person name="Martin F."/>
        </authorList>
    </citation>
    <scope>NUCLEOTIDE SEQUENCE [LARGE SCALE GENOMIC DNA]</scope>
    <source>
        <strain evidence="8">Ve08.2h10</strain>
    </source>
</reference>
<keyword evidence="8" id="KW-1185">Reference proteome</keyword>
<dbReference type="GO" id="GO:0046983">
    <property type="term" value="F:protein dimerization activity"/>
    <property type="evidence" value="ECO:0007669"/>
    <property type="project" value="InterPro"/>
</dbReference>
<feature type="domain" description="HAT C-terminal dimerisation" evidence="6">
    <location>
        <begin position="254"/>
        <end position="319"/>
    </location>
</feature>
<sequence>MLSSDIRRKRIRRIIRKLCEPANKHLVPIRSMPIRWNTTYAEIECGVKLKPAINRWIDQLDEHLTGQKKKATLYKKKKWHLSPGDWDFLEYFAVILVLFHSSTLDLLKKGVTTICKMLPLYKLVEQHLTSHLSRARKDFSSYGLNIAIGSGLRKLEYHLETALTSDYPLLGAVLHPALRLSYFEDTSLWSTKLDLPHCVVTPSTRNASTINMSPSKQSPFMSAIKTHGAANRAAQNEVKIYLSGLYPYAEIDDNPLAWWKQHSRTFPVLLHIARDILAIPAVSVSVEQLFSSSKHTLSDSRSSLTAESASLMVISKEWLKLGYGNRIDYL</sequence>
<dbReference type="OrthoDB" id="3262784at2759"/>
<comment type="subcellular location">
    <subcellularLocation>
        <location evidence="1">Nucleus</location>
    </subcellularLocation>
</comment>
<keyword evidence="5" id="KW-0539">Nucleus</keyword>
<evidence type="ECO:0000256" key="4">
    <source>
        <dbReference type="ARBA" id="ARBA00022833"/>
    </source>
</evidence>
<evidence type="ECO:0000256" key="1">
    <source>
        <dbReference type="ARBA" id="ARBA00004123"/>
    </source>
</evidence>
<evidence type="ECO:0000259" key="6">
    <source>
        <dbReference type="Pfam" id="PF05699"/>
    </source>
</evidence>
<dbReference type="HOGENOM" id="CLU_009123_4_6_1"/>
<proteinExistence type="predicted"/>
<dbReference type="InterPro" id="IPR008906">
    <property type="entry name" value="HATC_C_dom"/>
</dbReference>
<reference evidence="7 8" key="1">
    <citation type="submission" date="2014-04" db="EMBL/GenBank/DDBJ databases">
        <authorList>
            <consortium name="DOE Joint Genome Institute"/>
            <person name="Kuo A."/>
            <person name="Kohler A."/>
            <person name="Jargeat P."/>
            <person name="Nagy L.G."/>
            <person name="Floudas D."/>
            <person name="Copeland A."/>
            <person name="Barry K.W."/>
            <person name="Cichocki N."/>
            <person name="Veneault-Fourrey C."/>
            <person name="LaButti K."/>
            <person name="Lindquist E.A."/>
            <person name="Lipzen A."/>
            <person name="Lundell T."/>
            <person name="Morin E."/>
            <person name="Murat C."/>
            <person name="Sun H."/>
            <person name="Tunlid A."/>
            <person name="Henrissat B."/>
            <person name="Grigoriev I.V."/>
            <person name="Hibbett D.S."/>
            <person name="Martin F."/>
            <person name="Nordberg H.P."/>
            <person name="Cantor M.N."/>
            <person name="Hua S.X."/>
        </authorList>
    </citation>
    <scope>NUCLEOTIDE SEQUENCE [LARGE SCALE GENOMIC DNA]</scope>
    <source>
        <strain evidence="7 8">Ve08.2h10</strain>
    </source>
</reference>
<dbReference type="Proteomes" id="UP000054538">
    <property type="component" value="Unassembled WGS sequence"/>
</dbReference>
<accession>A0A0D0BT04</accession>
<keyword evidence="2" id="KW-0479">Metal-binding</keyword>
<organism evidence="7 8">
    <name type="scientific">Paxillus rubicundulus Ve08.2h10</name>
    <dbReference type="NCBI Taxonomy" id="930991"/>
    <lineage>
        <taxon>Eukaryota</taxon>
        <taxon>Fungi</taxon>
        <taxon>Dikarya</taxon>
        <taxon>Basidiomycota</taxon>
        <taxon>Agaricomycotina</taxon>
        <taxon>Agaricomycetes</taxon>
        <taxon>Agaricomycetidae</taxon>
        <taxon>Boletales</taxon>
        <taxon>Paxilineae</taxon>
        <taxon>Paxillaceae</taxon>
        <taxon>Paxillus</taxon>
    </lineage>
</organism>
<dbReference type="InterPro" id="IPR052035">
    <property type="entry name" value="ZnF_BED_domain_contain"/>
</dbReference>
<dbReference type="STRING" id="930991.A0A0D0BT04"/>
<protein>
    <recommendedName>
        <fullName evidence="6">HAT C-terminal dimerisation domain-containing protein</fullName>
    </recommendedName>
</protein>
<keyword evidence="4" id="KW-0862">Zinc</keyword>
<evidence type="ECO:0000256" key="5">
    <source>
        <dbReference type="ARBA" id="ARBA00023242"/>
    </source>
</evidence>
<evidence type="ECO:0000256" key="3">
    <source>
        <dbReference type="ARBA" id="ARBA00022771"/>
    </source>
</evidence>
<dbReference type="GO" id="GO:0005634">
    <property type="term" value="C:nucleus"/>
    <property type="evidence" value="ECO:0007669"/>
    <property type="project" value="UniProtKB-SubCell"/>
</dbReference>
<dbReference type="InParanoid" id="A0A0D0BT04"/>
<dbReference type="SUPFAM" id="SSF53098">
    <property type="entry name" value="Ribonuclease H-like"/>
    <property type="match status" value="1"/>
</dbReference>
<dbReference type="AlphaFoldDB" id="A0A0D0BT04"/>
<keyword evidence="3" id="KW-0863">Zinc-finger</keyword>
<dbReference type="PANTHER" id="PTHR46481:SF10">
    <property type="entry name" value="ZINC FINGER BED DOMAIN-CONTAINING PROTEIN 39"/>
    <property type="match status" value="1"/>
</dbReference>
<dbReference type="Pfam" id="PF05699">
    <property type="entry name" value="Dimer_Tnp_hAT"/>
    <property type="match status" value="1"/>
</dbReference>
<evidence type="ECO:0000313" key="7">
    <source>
        <dbReference type="EMBL" id="KIK74552.1"/>
    </source>
</evidence>
<evidence type="ECO:0000313" key="8">
    <source>
        <dbReference type="Proteomes" id="UP000054538"/>
    </source>
</evidence>
<dbReference type="PANTHER" id="PTHR46481">
    <property type="entry name" value="ZINC FINGER BED DOMAIN-CONTAINING PROTEIN 4"/>
    <property type="match status" value="1"/>
</dbReference>
<evidence type="ECO:0000256" key="2">
    <source>
        <dbReference type="ARBA" id="ARBA00022723"/>
    </source>
</evidence>